<organism evidence="8 9">
    <name type="scientific">Periweissella ghanensis</name>
    <dbReference type="NCBI Taxonomy" id="467997"/>
    <lineage>
        <taxon>Bacteria</taxon>
        <taxon>Bacillati</taxon>
        <taxon>Bacillota</taxon>
        <taxon>Bacilli</taxon>
        <taxon>Lactobacillales</taxon>
        <taxon>Lactobacillaceae</taxon>
        <taxon>Periweissella</taxon>
    </lineage>
</organism>
<dbReference type="RefSeq" id="WP_230098471.1">
    <property type="nucleotide sequence ID" value="NZ_CAKKNT010000008.1"/>
</dbReference>
<gene>
    <name evidence="8" type="primary">crr_1</name>
    <name evidence="8" type="ORF">WGH24286_00796</name>
</gene>
<accession>A0ABM8ZCI4</accession>
<evidence type="ECO:0000256" key="3">
    <source>
        <dbReference type="ARBA" id="ARBA00022597"/>
    </source>
</evidence>
<keyword evidence="5" id="KW-0598">Phosphotransferase system</keyword>
<keyword evidence="6" id="KW-0418">Kinase</keyword>
<dbReference type="InterPro" id="IPR050890">
    <property type="entry name" value="PTS_EIIA_component"/>
</dbReference>
<keyword evidence="2" id="KW-0813">Transport</keyword>
<evidence type="ECO:0000259" key="7">
    <source>
        <dbReference type="PROSITE" id="PS51093"/>
    </source>
</evidence>
<evidence type="ECO:0000256" key="2">
    <source>
        <dbReference type="ARBA" id="ARBA00022448"/>
    </source>
</evidence>
<feature type="domain" description="PTS EIIA type-1" evidence="7">
    <location>
        <begin position="22"/>
        <end position="123"/>
    </location>
</feature>
<sequence>MEATSIVAPIRGLIKLSQDSSESLFSSNALGQGVVIWPTDAQLVSPIAGTYYQQNDHNIQIQTAFGRWLIHIGLNFAGMTQTPVKYMFNDGDVLDANTPLAKIDWEQVTKAHLDVVQEVALLNLDQQATIIEFTPGNYQTGGIMGKLNLKGVREE</sequence>
<protein>
    <submittedName>
        <fullName evidence="8">PTS system glucose-specific EIIA component</fullName>
    </submittedName>
</protein>
<evidence type="ECO:0000256" key="6">
    <source>
        <dbReference type="ARBA" id="ARBA00022777"/>
    </source>
</evidence>
<evidence type="ECO:0000256" key="4">
    <source>
        <dbReference type="ARBA" id="ARBA00022679"/>
    </source>
</evidence>
<evidence type="ECO:0000313" key="8">
    <source>
        <dbReference type="EMBL" id="CAH0418378.1"/>
    </source>
</evidence>
<dbReference type="Proteomes" id="UP000789719">
    <property type="component" value="Unassembled WGS sequence"/>
</dbReference>
<dbReference type="Gene3D" id="2.70.70.10">
    <property type="entry name" value="Glucose Permease (Domain IIA)"/>
    <property type="match status" value="1"/>
</dbReference>
<name>A0ABM8ZCI4_9LACO</name>
<evidence type="ECO:0000313" key="9">
    <source>
        <dbReference type="Proteomes" id="UP000789719"/>
    </source>
</evidence>
<keyword evidence="3" id="KW-0762">Sugar transport</keyword>
<evidence type="ECO:0000256" key="5">
    <source>
        <dbReference type="ARBA" id="ARBA00022683"/>
    </source>
</evidence>
<dbReference type="EMBL" id="CAKKNT010000008">
    <property type="protein sequence ID" value="CAH0418378.1"/>
    <property type="molecule type" value="Genomic_DNA"/>
</dbReference>
<dbReference type="SUPFAM" id="SSF51261">
    <property type="entry name" value="Duplicated hybrid motif"/>
    <property type="match status" value="1"/>
</dbReference>
<evidence type="ECO:0000256" key="1">
    <source>
        <dbReference type="ARBA" id="ARBA00004496"/>
    </source>
</evidence>
<dbReference type="InterPro" id="IPR011055">
    <property type="entry name" value="Dup_hybrid_motif"/>
</dbReference>
<dbReference type="PANTHER" id="PTHR45008:SF1">
    <property type="entry name" value="PTS SYSTEM GLUCOSE-SPECIFIC EIIA COMPONENT"/>
    <property type="match status" value="1"/>
</dbReference>
<reference evidence="8 9" key="1">
    <citation type="submission" date="2021-11" db="EMBL/GenBank/DDBJ databases">
        <authorList>
            <person name="Depoorter E."/>
        </authorList>
    </citation>
    <scope>NUCLEOTIDE SEQUENCE [LARGE SCALE GENOMIC DNA]</scope>
    <source>
        <strain evidence="8 9">LMG 24286</strain>
    </source>
</reference>
<proteinExistence type="predicted"/>
<dbReference type="Pfam" id="PF00358">
    <property type="entry name" value="PTS_EIIA_1"/>
    <property type="match status" value="1"/>
</dbReference>
<dbReference type="InterPro" id="IPR001127">
    <property type="entry name" value="PTS_EIIA_1_perm"/>
</dbReference>
<keyword evidence="9" id="KW-1185">Reference proteome</keyword>
<comment type="caution">
    <text evidence="8">The sequence shown here is derived from an EMBL/GenBank/DDBJ whole genome shotgun (WGS) entry which is preliminary data.</text>
</comment>
<keyword evidence="4" id="KW-0808">Transferase</keyword>
<dbReference type="PANTHER" id="PTHR45008">
    <property type="entry name" value="PTS SYSTEM GLUCOSE-SPECIFIC EIIA COMPONENT"/>
    <property type="match status" value="1"/>
</dbReference>
<dbReference type="PROSITE" id="PS51093">
    <property type="entry name" value="PTS_EIIA_TYPE_1"/>
    <property type="match status" value="1"/>
</dbReference>
<comment type="subcellular location">
    <subcellularLocation>
        <location evidence="1">Cytoplasm</location>
    </subcellularLocation>
</comment>